<keyword evidence="5" id="KW-0805">Transcription regulation</keyword>
<dbReference type="EMBL" id="JAVYJV010000005">
    <property type="protein sequence ID" value="KAK4370968.1"/>
    <property type="molecule type" value="Genomic_DNA"/>
</dbReference>
<keyword evidence="7" id="KW-0804">Transcription</keyword>
<keyword evidence="3 9" id="KW-0863">Zinc-finger</keyword>
<gene>
    <name evidence="11" type="ORF">RND71_010443</name>
</gene>
<keyword evidence="6" id="KW-0238">DNA-binding</keyword>
<dbReference type="InterPro" id="IPR036893">
    <property type="entry name" value="SBP_sf"/>
</dbReference>
<organism evidence="11 12">
    <name type="scientific">Anisodus tanguticus</name>
    <dbReference type="NCBI Taxonomy" id="243964"/>
    <lineage>
        <taxon>Eukaryota</taxon>
        <taxon>Viridiplantae</taxon>
        <taxon>Streptophyta</taxon>
        <taxon>Embryophyta</taxon>
        <taxon>Tracheophyta</taxon>
        <taxon>Spermatophyta</taxon>
        <taxon>Magnoliopsida</taxon>
        <taxon>eudicotyledons</taxon>
        <taxon>Gunneridae</taxon>
        <taxon>Pentapetalae</taxon>
        <taxon>asterids</taxon>
        <taxon>lamiids</taxon>
        <taxon>Solanales</taxon>
        <taxon>Solanaceae</taxon>
        <taxon>Solanoideae</taxon>
        <taxon>Hyoscyameae</taxon>
        <taxon>Anisodus</taxon>
    </lineage>
</organism>
<evidence type="ECO:0000256" key="7">
    <source>
        <dbReference type="ARBA" id="ARBA00023163"/>
    </source>
</evidence>
<dbReference type="InterPro" id="IPR004333">
    <property type="entry name" value="SBP_dom"/>
</dbReference>
<dbReference type="AlphaFoldDB" id="A0AAE1SKB9"/>
<evidence type="ECO:0000256" key="3">
    <source>
        <dbReference type="ARBA" id="ARBA00022771"/>
    </source>
</evidence>
<dbReference type="InterPro" id="IPR044817">
    <property type="entry name" value="SBP-like"/>
</dbReference>
<evidence type="ECO:0000256" key="1">
    <source>
        <dbReference type="ARBA" id="ARBA00004123"/>
    </source>
</evidence>
<dbReference type="PANTHER" id="PTHR31251:SF74">
    <property type="entry name" value="SQUAMOSA PROMOTER-BINDING-LIKE PROTEIN 2"/>
    <property type="match status" value="1"/>
</dbReference>
<feature type="domain" description="SBP-type" evidence="10">
    <location>
        <begin position="166"/>
        <end position="231"/>
    </location>
</feature>
<name>A0AAE1SKB9_9SOLA</name>
<comment type="subcellular location">
    <subcellularLocation>
        <location evidence="1">Nucleus</location>
    </subcellularLocation>
</comment>
<evidence type="ECO:0000256" key="6">
    <source>
        <dbReference type="ARBA" id="ARBA00023125"/>
    </source>
</evidence>
<sequence>MEWNVKWEWGNTMMFGSKGCESPKELQSTDWGVDEAGELDGGSFNLSGFGSVGGSSSIKSSISASTDSSPNEGMKESYFTFEAFDDSDGNLGKDVEQCRVELSRQSPTIEASIGYDGPLTGLKLGKRTLESNNGGSSVKLPSVSMIPVSSVIAAKKTKSSIQNALIPRCQVEGCNLDLSSAKEYHRKHRVCQSFQMPKGHHRRFHSLSDFDEKKRSCRRRLSDHNARRRKPQQETIQFNSTRLSSWFYDNRQSVNLVFNNAPLVHSKTTADSTWETSEVSKFTITRGLTLKPYKADSTNGQSLVGGVKLSGTTEMQTNASNLYSASIGTTAEVFSQDVKETMFSLNMGVAQELPRAFSLLSNNSSSEPESISIGHSRHVNQISMPEQVMHAIPPSSPLETQHRQAEQHLFNPRIHTSVANGHSGGYWKQPVILKWFHGAQDIEHPILKESFGLKSMPLSLFALINQHEFLSCSGFMFLHFDMMLPQRFNVDV</sequence>
<dbReference type="Pfam" id="PF03110">
    <property type="entry name" value="SBP"/>
    <property type="match status" value="2"/>
</dbReference>
<protein>
    <recommendedName>
        <fullName evidence="10">SBP-type domain-containing protein</fullName>
    </recommendedName>
</protein>
<evidence type="ECO:0000256" key="8">
    <source>
        <dbReference type="ARBA" id="ARBA00023242"/>
    </source>
</evidence>
<keyword evidence="4" id="KW-0862">Zinc</keyword>
<reference evidence="11" key="1">
    <citation type="submission" date="2023-12" db="EMBL/GenBank/DDBJ databases">
        <title>Genome assembly of Anisodus tanguticus.</title>
        <authorList>
            <person name="Wang Y.-J."/>
        </authorList>
    </citation>
    <scope>NUCLEOTIDE SEQUENCE</scope>
    <source>
        <strain evidence="11">KB-2021</strain>
        <tissue evidence="11">Leaf</tissue>
    </source>
</reference>
<evidence type="ECO:0000259" key="10">
    <source>
        <dbReference type="PROSITE" id="PS51141"/>
    </source>
</evidence>
<keyword evidence="12" id="KW-1185">Reference proteome</keyword>
<evidence type="ECO:0000313" key="12">
    <source>
        <dbReference type="Proteomes" id="UP001291623"/>
    </source>
</evidence>
<evidence type="ECO:0000256" key="5">
    <source>
        <dbReference type="ARBA" id="ARBA00023015"/>
    </source>
</evidence>
<dbReference type="GO" id="GO:0003677">
    <property type="term" value="F:DNA binding"/>
    <property type="evidence" value="ECO:0007669"/>
    <property type="project" value="UniProtKB-KW"/>
</dbReference>
<dbReference type="SUPFAM" id="SSF103612">
    <property type="entry name" value="SBT domain"/>
    <property type="match status" value="1"/>
</dbReference>
<keyword evidence="8" id="KW-0539">Nucleus</keyword>
<comment type="caution">
    <text evidence="11">The sequence shown here is derived from an EMBL/GenBank/DDBJ whole genome shotgun (WGS) entry which is preliminary data.</text>
</comment>
<dbReference type="GO" id="GO:0005634">
    <property type="term" value="C:nucleus"/>
    <property type="evidence" value="ECO:0007669"/>
    <property type="project" value="UniProtKB-SubCell"/>
</dbReference>
<dbReference type="PROSITE" id="PS51141">
    <property type="entry name" value="ZF_SBP"/>
    <property type="match status" value="1"/>
</dbReference>
<evidence type="ECO:0000256" key="9">
    <source>
        <dbReference type="PROSITE-ProRule" id="PRU00470"/>
    </source>
</evidence>
<evidence type="ECO:0000256" key="4">
    <source>
        <dbReference type="ARBA" id="ARBA00022833"/>
    </source>
</evidence>
<dbReference type="PANTHER" id="PTHR31251">
    <property type="entry name" value="SQUAMOSA PROMOTER-BINDING-LIKE PROTEIN 4"/>
    <property type="match status" value="1"/>
</dbReference>
<proteinExistence type="predicted"/>
<accession>A0AAE1SKB9</accession>
<evidence type="ECO:0000256" key="2">
    <source>
        <dbReference type="ARBA" id="ARBA00022723"/>
    </source>
</evidence>
<keyword evidence="2" id="KW-0479">Metal-binding</keyword>
<dbReference type="Proteomes" id="UP001291623">
    <property type="component" value="Unassembled WGS sequence"/>
</dbReference>
<dbReference type="GO" id="GO:0008270">
    <property type="term" value="F:zinc ion binding"/>
    <property type="evidence" value="ECO:0007669"/>
    <property type="project" value="UniProtKB-KW"/>
</dbReference>
<evidence type="ECO:0000313" key="11">
    <source>
        <dbReference type="EMBL" id="KAK4370968.1"/>
    </source>
</evidence>
<dbReference type="Gene3D" id="4.10.1100.10">
    <property type="entry name" value="Transcription factor, SBP-box domain"/>
    <property type="match status" value="1"/>
</dbReference>